<keyword evidence="8" id="KW-1185">Reference proteome</keyword>
<dbReference type="Proteomes" id="UP001597197">
    <property type="component" value="Unassembled WGS sequence"/>
</dbReference>
<dbReference type="Pfam" id="PF07291">
    <property type="entry name" value="MauE"/>
    <property type="match status" value="1"/>
</dbReference>
<proteinExistence type="predicted"/>
<evidence type="ECO:0000259" key="6">
    <source>
        <dbReference type="Pfam" id="PF07291"/>
    </source>
</evidence>
<feature type="transmembrane region" description="Helical" evidence="5">
    <location>
        <begin position="80"/>
        <end position="98"/>
    </location>
</feature>
<evidence type="ECO:0000256" key="2">
    <source>
        <dbReference type="ARBA" id="ARBA00022692"/>
    </source>
</evidence>
<keyword evidence="2 5" id="KW-0812">Transmembrane</keyword>
<comment type="subcellular location">
    <subcellularLocation>
        <location evidence="1">Membrane</location>
        <topology evidence="1">Multi-pass membrane protein</topology>
    </subcellularLocation>
</comment>
<feature type="transmembrane region" description="Helical" evidence="5">
    <location>
        <begin position="104"/>
        <end position="121"/>
    </location>
</feature>
<evidence type="ECO:0000313" key="8">
    <source>
        <dbReference type="Proteomes" id="UP001597197"/>
    </source>
</evidence>
<evidence type="ECO:0000256" key="5">
    <source>
        <dbReference type="SAM" id="Phobius"/>
    </source>
</evidence>
<dbReference type="InterPro" id="IPR009908">
    <property type="entry name" value="Methylamine_util_MauE"/>
</dbReference>
<keyword evidence="4 5" id="KW-0472">Membrane</keyword>
<feature type="transmembrane region" description="Helical" evidence="5">
    <location>
        <begin position="53"/>
        <end position="73"/>
    </location>
</feature>
<reference evidence="8" key="1">
    <citation type="journal article" date="2019" name="Int. J. Syst. Evol. Microbiol.">
        <title>The Global Catalogue of Microorganisms (GCM) 10K type strain sequencing project: providing services to taxonomists for standard genome sequencing and annotation.</title>
        <authorList>
            <consortium name="The Broad Institute Genomics Platform"/>
            <consortium name="The Broad Institute Genome Sequencing Center for Infectious Disease"/>
            <person name="Wu L."/>
            <person name="Ma J."/>
        </authorList>
    </citation>
    <scope>NUCLEOTIDE SEQUENCE [LARGE SCALE GENOMIC DNA]</scope>
    <source>
        <strain evidence="8">CGMCC 1.15795</strain>
    </source>
</reference>
<dbReference type="EMBL" id="JBHUFD010000001">
    <property type="protein sequence ID" value="MFD1871419.1"/>
    <property type="molecule type" value="Genomic_DNA"/>
</dbReference>
<keyword evidence="3 5" id="KW-1133">Transmembrane helix</keyword>
<evidence type="ECO:0000256" key="1">
    <source>
        <dbReference type="ARBA" id="ARBA00004141"/>
    </source>
</evidence>
<sequence length="146" mass="15647">MKLNNFELAFVLGRLLLGLNFLMHGLVRIPKLAVFRAGIEKEFAASPLPPALVSLYATALPFVEGAIGALLLVGLFTRPALVAAMLVIMSLVFGSSLLEKWTLVGDQLVYGLYIITLVLHLQRNRLCLDAVSSSSLATNPASPSIA</sequence>
<gene>
    <name evidence="7" type="ORF">ACFSDX_03215</name>
</gene>
<organism evidence="7 8">
    <name type="scientific">Hymenobacter bucti</name>
    <dbReference type="NCBI Taxonomy" id="1844114"/>
    <lineage>
        <taxon>Bacteria</taxon>
        <taxon>Pseudomonadati</taxon>
        <taxon>Bacteroidota</taxon>
        <taxon>Cytophagia</taxon>
        <taxon>Cytophagales</taxon>
        <taxon>Hymenobacteraceae</taxon>
        <taxon>Hymenobacter</taxon>
    </lineage>
</organism>
<feature type="domain" description="Methylamine utilisation protein MauE" evidence="6">
    <location>
        <begin position="11"/>
        <end position="92"/>
    </location>
</feature>
<evidence type="ECO:0000313" key="7">
    <source>
        <dbReference type="EMBL" id="MFD1871419.1"/>
    </source>
</evidence>
<dbReference type="RefSeq" id="WP_382311738.1">
    <property type="nucleotide sequence ID" value="NZ_JBHUFD010000001.1"/>
</dbReference>
<evidence type="ECO:0000256" key="3">
    <source>
        <dbReference type="ARBA" id="ARBA00022989"/>
    </source>
</evidence>
<protein>
    <submittedName>
        <fullName evidence="7">DoxX family protein</fullName>
    </submittedName>
</protein>
<evidence type="ECO:0000256" key="4">
    <source>
        <dbReference type="ARBA" id="ARBA00023136"/>
    </source>
</evidence>
<accession>A0ABW4QQ11</accession>
<comment type="caution">
    <text evidence="7">The sequence shown here is derived from an EMBL/GenBank/DDBJ whole genome shotgun (WGS) entry which is preliminary data.</text>
</comment>
<name>A0ABW4QQ11_9BACT</name>